<accession>A0A327VXY5</accession>
<organism evidence="9 10">
    <name type="scientific">Chitinophaga dinghuensis</name>
    <dbReference type="NCBI Taxonomy" id="1539050"/>
    <lineage>
        <taxon>Bacteria</taxon>
        <taxon>Pseudomonadati</taxon>
        <taxon>Bacteroidota</taxon>
        <taxon>Chitinophagia</taxon>
        <taxon>Chitinophagales</taxon>
        <taxon>Chitinophagaceae</taxon>
        <taxon>Chitinophaga</taxon>
    </lineage>
</organism>
<protein>
    <submittedName>
        <fullName evidence="9">SusD-like starch-binding protein associating with outer membrane</fullName>
    </submittedName>
</protein>
<keyword evidence="10" id="KW-1185">Reference proteome</keyword>
<feature type="repeat" description="TPR" evidence="6">
    <location>
        <begin position="224"/>
        <end position="257"/>
    </location>
</feature>
<evidence type="ECO:0000259" key="8">
    <source>
        <dbReference type="Pfam" id="PF14322"/>
    </source>
</evidence>
<name>A0A327VXY5_9BACT</name>
<dbReference type="GO" id="GO:0009279">
    <property type="term" value="C:cell outer membrane"/>
    <property type="evidence" value="ECO:0007669"/>
    <property type="project" value="UniProtKB-SubCell"/>
</dbReference>
<comment type="caution">
    <text evidence="9">The sequence shown here is derived from an EMBL/GenBank/DDBJ whole genome shotgun (WGS) entry which is preliminary data.</text>
</comment>
<keyword evidence="6" id="KW-0802">TPR repeat</keyword>
<dbReference type="RefSeq" id="WP_170137730.1">
    <property type="nucleotide sequence ID" value="NZ_QLMA01000004.1"/>
</dbReference>
<dbReference type="SUPFAM" id="SSF48452">
    <property type="entry name" value="TPR-like"/>
    <property type="match status" value="1"/>
</dbReference>
<comment type="similarity">
    <text evidence="2">Belongs to the SusD family.</text>
</comment>
<sequence length="479" mass="53794">MKKTLYIFVVAGFISSCNKFLDIVPKGKDTPSTLAQYNGLMNNTNLINLSGTRKNADGSETSTGVVTASVAMGDDYIASPVYLEQLGMKAINGYKWDAQLYLPSDDAPEWGAFYSQIYNYNLIANNVMATPDTAITKKKAILAEARIGRAYMHFMLANYFGKPYNPATSATDPAVPLVTVADVTQTNFRRSTVQEIYDFVLREILESVNDLPDQTQNRLRMGKAAGYYILGQVYLYMAKYEDAKGALVKSMDYTKNSSITLQLFNYNTKMSEWYNPALPAFGASSYPTLQQSDEVIYLKQVILLDYVFSNTCGISPATMALFDPADQRLKFFYNRTFMSGVSELPYFSRTAPYSVNYGADMTGLFLMLAECKARTGDLSGAINDIQTFRQSRMPATIAAVNISDADMLIKFIIDERKREYAGTGLRWFDMRRLSNDPLFKNVTYTHTYGTETFTLTPERMVLRIPAKILNQNPNMQDNP</sequence>
<feature type="domain" description="SusD-like N-terminal" evidence="8">
    <location>
        <begin position="105"/>
        <end position="235"/>
    </location>
</feature>
<dbReference type="InterPro" id="IPR011990">
    <property type="entry name" value="TPR-like_helical_dom_sf"/>
</dbReference>
<dbReference type="EMBL" id="QLMA01000004">
    <property type="protein sequence ID" value="RAJ81839.1"/>
    <property type="molecule type" value="Genomic_DNA"/>
</dbReference>
<evidence type="ECO:0000256" key="4">
    <source>
        <dbReference type="ARBA" id="ARBA00023136"/>
    </source>
</evidence>
<evidence type="ECO:0000313" key="10">
    <source>
        <dbReference type="Proteomes" id="UP000249819"/>
    </source>
</evidence>
<dbReference type="InterPro" id="IPR019734">
    <property type="entry name" value="TPR_rpt"/>
</dbReference>
<keyword evidence="3" id="KW-0732">Signal</keyword>
<dbReference type="Pfam" id="PF14322">
    <property type="entry name" value="SusD-like_3"/>
    <property type="match status" value="1"/>
</dbReference>
<dbReference type="Proteomes" id="UP000249819">
    <property type="component" value="Unassembled WGS sequence"/>
</dbReference>
<evidence type="ECO:0000256" key="3">
    <source>
        <dbReference type="ARBA" id="ARBA00022729"/>
    </source>
</evidence>
<keyword evidence="5" id="KW-0998">Cell outer membrane</keyword>
<evidence type="ECO:0000256" key="1">
    <source>
        <dbReference type="ARBA" id="ARBA00004442"/>
    </source>
</evidence>
<feature type="domain" description="RagB/SusD" evidence="7">
    <location>
        <begin position="364"/>
        <end position="479"/>
    </location>
</feature>
<gene>
    <name evidence="9" type="ORF">CLV59_10464</name>
</gene>
<evidence type="ECO:0000259" key="7">
    <source>
        <dbReference type="Pfam" id="PF07980"/>
    </source>
</evidence>
<reference evidence="9 10" key="1">
    <citation type="submission" date="2018-06" db="EMBL/GenBank/DDBJ databases">
        <title>Genomic Encyclopedia of Archaeal and Bacterial Type Strains, Phase II (KMG-II): from individual species to whole genera.</title>
        <authorList>
            <person name="Goeker M."/>
        </authorList>
    </citation>
    <scope>NUCLEOTIDE SEQUENCE [LARGE SCALE GENOMIC DNA]</scope>
    <source>
        <strain evidence="9 10">DSM 29821</strain>
    </source>
</reference>
<evidence type="ECO:0000256" key="2">
    <source>
        <dbReference type="ARBA" id="ARBA00006275"/>
    </source>
</evidence>
<dbReference type="InterPro" id="IPR012944">
    <property type="entry name" value="SusD_RagB_dom"/>
</dbReference>
<dbReference type="Pfam" id="PF07980">
    <property type="entry name" value="SusD_RagB"/>
    <property type="match status" value="1"/>
</dbReference>
<comment type="subcellular location">
    <subcellularLocation>
        <location evidence="1">Cell outer membrane</location>
    </subcellularLocation>
</comment>
<dbReference type="PROSITE" id="PS51257">
    <property type="entry name" value="PROKAR_LIPOPROTEIN"/>
    <property type="match status" value="1"/>
</dbReference>
<dbReference type="InterPro" id="IPR033985">
    <property type="entry name" value="SusD-like_N"/>
</dbReference>
<dbReference type="PROSITE" id="PS50005">
    <property type="entry name" value="TPR"/>
    <property type="match status" value="1"/>
</dbReference>
<evidence type="ECO:0000256" key="5">
    <source>
        <dbReference type="ARBA" id="ARBA00023237"/>
    </source>
</evidence>
<dbReference type="AlphaFoldDB" id="A0A327VXY5"/>
<dbReference type="Gene3D" id="1.25.40.390">
    <property type="match status" value="1"/>
</dbReference>
<evidence type="ECO:0000256" key="6">
    <source>
        <dbReference type="PROSITE-ProRule" id="PRU00339"/>
    </source>
</evidence>
<evidence type="ECO:0000313" key="9">
    <source>
        <dbReference type="EMBL" id="RAJ81839.1"/>
    </source>
</evidence>
<keyword evidence="4" id="KW-0472">Membrane</keyword>
<proteinExistence type="inferred from homology"/>